<name>A0A8E2JM07_9PEZI</name>
<dbReference type="GO" id="GO:0033557">
    <property type="term" value="C:Slx1-Slx4 complex"/>
    <property type="evidence" value="ECO:0007669"/>
    <property type="project" value="InterPro"/>
</dbReference>
<sequence length="1008" mass="110065">MELVVLSSPPRPVISRVCTTPPCNQQRVFTSSSSPGLPSPSAFFSGKTSGALRSGSRAAQVPEGAITGFATASSLILSRQLSFSAEEFPTEQSARQQRVSLAEVDASTRARPKKLSKRSVIKAPKLDEDPRSKVPRKKDMGTLDSGRSNIDTSDCPLVAIELTEAQCLVPDSIEQIDMSTRKSAPSKSRKPKQPKAGSETQSKLKKGKITKPGRRDIASKSIGLDLDDTIGAESTDVVSEHFLRRVSPGVTRNNDNQTSKTTCPMVNDPRKGHVTDSINSTHCRYSNLSEETLKEEEPISTIEEARPSEGALKRRTNWTPVKDTKSIQIRDAESAKQGAQSLSPSSTKDSFSADLVAYTYSESMEPRSAAVSIKHASGPALAKRRRIEIIDLSTNQSTITTVTDHIQKEKAKIPKKKARTITDLVTAQYVRREVEPPVPAITSSLFTIGVESEYSNTVSTLESGSMSVKPARRSATERRSCRGDTRKGKAPPKSKTRLRLAAVKLLSPESAVRKMNKQDILFGTSSQLAREESPSFIRETQQAIRESESEFVGENSNKIDDLHHDTRLSLIKTNRGLWAAAARDFGNNLLTVEESPCKIPTSSKYEINGVSQQKCESGTVNSGQLCEELSPTSETSKTGISDAELSRNSAVPLKAGIVPTLETFADINEFENITPRTSAEHSSFLDIEDFRQHRVSISHSQNRMTTTSVSTSKKTVIPPAQTNGPASLGIAMSLPKKGGACNKSVNSIPEAAIRGDFSKRSTMDIQHTLSKKPRDGPRKSVLAGSPSSLPENLKGIEKCLGPSQSSGAAPTTPKKNIAQLQFTHIDEISDSESGLTPTPPRVSVCCTASPPLELSSRESRSRVKPLDTATSLAWATTRLTLFPQITAVVKNTLRSVNPGDLSWYEKILMYDPIVLEDFTAWLNTQGLRVPGKASAVKARRKEMGTKIVKESKDKVVDIAQVIQKELEAWMVQKWCEEKSGTEMVFPVWQLWNQQYAKEQKTRACSSCV</sequence>
<dbReference type="AlphaFoldDB" id="A0A8E2JM07"/>
<feature type="compositionally biased region" description="Low complexity" evidence="8">
    <location>
        <begin position="705"/>
        <end position="716"/>
    </location>
</feature>
<dbReference type="GO" id="GO:0006260">
    <property type="term" value="P:DNA replication"/>
    <property type="evidence" value="ECO:0007669"/>
    <property type="project" value="InterPro"/>
</dbReference>
<reference evidence="9 10" key="1">
    <citation type="journal article" date="2016" name="Nat. Commun.">
        <title>Ectomycorrhizal ecology is imprinted in the genome of the dominant symbiotic fungus Cenococcum geophilum.</title>
        <authorList>
            <consortium name="DOE Joint Genome Institute"/>
            <person name="Peter M."/>
            <person name="Kohler A."/>
            <person name="Ohm R.A."/>
            <person name="Kuo A."/>
            <person name="Krutzmann J."/>
            <person name="Morin E."/>
            <person name="Arend M."/>
            <person name="Barry K.W."/>
            <person name="Binder M."/>
            <person name="Choi C."/>
            <person name="Clum A."/>
            <person name="Copeland A."/>
            <person name="Grisel N."/>
            <person name="Haridas S."/>
            <person name="Kipfer T."/>
            <person name="LaButti K."/>
            <person name="Lindquist E."/>
            <person name="Lipzen A."/>
            <person name="Maire R."/>
            <person name="Meier B."/>
            <person name="Mihaltcheva S."/>
            <person name="Molinier V."/>
            <person name="Murat C."/>
            <person name="Poggeler S."/>
            <person name="Quandt C.A."/>
            <person name="Sperisen C."/>
            <person name="Tritt A."/>
            <person name="Tisserant E."/>
            <person name="Crous P.W."/>
            <person name="Henrissat B."/>
            <person name="Nehls U."/>
            <person name="Egli S."/>
            <person name="Spatafora J.W."/>
            <person name="Grigoriev I.V."/>
            <person name="Martin F.M."/>
        </authorList>
    </citation>
    <scope>NUCLEOTIDE SEQUENCE [LARGE SCALE GENOMIC DNA]</scope>
    <source>
        <strain evidence="9 10">CBS 207.34</strain>
    </source>
</reference>
<protein>
    <recommendedName>
        <fullName evidence="7">Structure-specific endonuclease subunit SLX4</fullName>
    </recommendedName>
</protein>
<evidence type="ECO:0000313" key="9">
    <source>
        <dbReference type="EMBL" id="OCL02027.1"/>
    </source>
</evidence>
<dbReference type="OrthoDB" id="5349119at2759"/>
<dbReference type="Pfam" id="PF09494">
    <property type="entry name" value="Slx4"/>
    <property type="match status" value="1"/>
</dbReference>
<comment type="subcellular location">
    <subcellularLocation>
        <location evidence="1">Nucleus</location>
    </subcellularLocation>
</comment>
<feature type="region of interest" description="Disordered" evidence="8">
    <location>
        <begin position="463"/>
        <end position="494"/>
    </location>
</feature>
<feature type="compositionally biased region" description="Polar residues" evidence="8">
    <location>
        <begin position="90"/>
        <end position="99"/>
    </location>
</feature>
<evidence type="ECO:0000256" key="7">
    <source>
        <dbReference type="ARBA" id="ARBA00029496"/>
    </source>
</evidence>
<keyword evidence="3" id="KW-0227">DNA damage</keyword>
<feature type="region of interest" description="Disordered" evidence="8">
    <location>
        <begin position="700"/>
        <end position="727"/>
    </location>
</feature>
<dbReference type="GO" id="GO:0006310">
    <property type="term" value="P:DNA recombination"/>
    <property type="evidence" value="ECO:0007669"/>
    <property type="project" value="UniProtKB-KW"/>
</dbReference>
<feature type="compositionally biased region" description="Basic and acidic residues" evidence="8">
    <location>
        <begin position="124"/>
        <end position="141"/>
    </location>
</feature>
<feature type="compositionally biased region" description="Polar residues" evidence="8">
    <location>
        <begin position="250"/>
        <end position="264"/>
    </location>
</feature>
<feature type="region of interest" description="Disordered" evidence="8">
    <location>
        <begin position="248"/>
        <end position="278"/>
    </location>
</feature>
<feature type="compositionally biased region" description="Basic and acidic residues" evidence="8">
    <location>
        <begin position="474"/>
        <end position="487"/>
    </location>
</feature>
<keyword evidence="10" id="KW-1185">Reference proteome</keyword>
<feature type="region of interest" description="Disordered" evidence="8">
    <location>
        <begin position="768"/>
        <end position="813"/>
    </location>
</feature>
<feature type="region of interest" description="Disordered" evidence="8">
    <location>
        <begin position="304"/>
        <end position="349"/>
    </location>
</feature>
<evidence type="ECO:0000256" key="5">
    <source>
        <dbReference type="ARBA" id="ARBA00023204"/>
    </source>
</evidence>
<evidence type="ECO:0000256" key="3">
    <source>
        <dbReference type="ARBA" id="ARBA00022763"/>
    </source>
</evidence>
<evidence type="ECO:0000256" key="2">
    <source>
        <dbReference type="ARBA" id="ARBA00006661"/>
    </source>
</evidence>
<dbReference type="GO" id="GO:0006281">
    <property type="term" value="P:DNA repair"/>
    <property type="evidence" value="ECO:0007669"/>
    <property type="project" value="UniProtKB-KW"/>
</dbReference>
<evidence type="ECO:0000313" key="10">
    <source>
        <dbReference type="Proteomes" id="UP000250140"/>
    </source>
</evidence>
<evidence type="ECO:0000256" key="4">
    <source>
        <dbReference type="ARBA" id="ARBA00023172"/>
    </source>
</evidence>
<organism evidence="9 10">
    <name type="scientific">Glonium stellatum</name>
    <dbReference type="NCBI Taxonomy" id="574774"/>
    <lineage>
        <taxon>Eukaryota</taxon>
        <taxon>Fungi</taxon>
        <taxon>Dikarya</taxon>
        <taxon>Ascomycota</taxon>
        <taxon>Pezizomycotina</taxon>
        <taxon>Dothideomycetes</taxon>
        <taxon>Pleosporomycetidae</taxon>
        <taxon>Gloniales</taxon>
        <taxon>Gloniaceae</taxon>
        <taxon>Glonium</taxon>
    </lineage>
</organism>
<evidence type="ECO:0000256" key="8">
    <source>
        <dbReference type="SAM" id="MobiDB-lite"/>
    </source>
</evidence>
<dbReference type="Proteomes" id="UP000250140">
    <property type="component" value="Unassembled WGS sequence"/>
</dbReference>
<accession>A0A8E2JM07</accession>
<keyword evidence="6" id="KW-0539">Nucleus</keyword>
<gene>
    <name evidence="9" type="ORF">AOQ84DRAFT_383096</name>
</gene>
<comment type="similarity">
    <text evidence="2">Belongs to the SLX4 family.</text>
</comment>
<dbReference type="EMBL" id="KV751016">
    <property type="protein sequence ID" value="OCL02027.1"/>
    <property type="molecule type" value="Genomic_DNA"/>
</dbReference>
<feature type="region of interest" description="Disordered" evidence="8">
    <location>
        <begin position="177"/>
        <end position="216"/>
    </location>
</feature>
<dbReference type="InterPro" id="IPR018574">
    <property type="entry name" value="Structure-sp_endonuc_su_Slx4"/>
</dbReference>
<keyword evidence="4" id="KW-0233">DNA recombination</keyword>
<evidence type="ECO:0000256" key="1">
    <source>
        <dbReference type="ARBA" id="ARBA00004123"/>
    </source>
</evidence>
<feature type="compositionally biased region" description="Basic residues" evidence="8">
    <location>
        <begin position="110"/>
        <end position="120"/>
    </location>
</feature>
<feature type="compositionally biased region" description="Polar residues" evidence="8">
    <location>
        <begin position="337"/>
        <end position="349"/>
    </location>
</feature>
<feature type="compositionally biased region" description="Basic and acidic residues" evidence="8">
    <location>
        <begin position="322"/>
        <end position="334"/>
    </location>
</feature>
<proteinExistence type="inferred from homology"/>
<evidence type="ECO:0000256" key="6">
    <source>
        <dbReference type="ARBA" id="ARBA00023242"/>
    </source>
</evidence>
<keyword evidence="5" id="KW-0234">DNA repair</keyword>
<feature type="compositionally biased region" description="Basic residues" evidence="8">
    <location>
        <begin position="203"/>
        <end position="212"/>
    </location>
</feature>
<feature type="region of interest" description="Disordered" evidence="8">
    <location>
        <begin position="88"/>
        <end position="150"/>
    </location>
</feature>